<accession>S0AQS8</accession>
<dbReference type="HOGENOM" id="CLU_2893074_0_0_2"/>
<sequence length="62" mass="7098">MKDKMSKEFSLSIELRNLPNNGGRDLLGKELKKKDKKLNRSKYKVHGLSKSEIPLIEGKLCL</sequence>
<dbReference type="EMBL" id="CP004145">
    <property type="protein sequence ID" value="AGO60430.1"/>
    <property type="molecule type" value="Genomic_DNA"/>
</dbReference>
<evidence type="ECO:0000313" key="1">
    <source>
        <dbReference type="EMBL" id="AGO60430.1"/>
    </source>
</evidence>
<dbReference type="KEGG" id="fac:FACI_IFERC01G0450"/>
<reference evidence="1 2" key="1">
    <citation type="journal article" date="2007" name="Proc. Natl. Acad. Sci. U.S.A.">
        <title>Genome dynamics in a natural archaeal population.</title>
        <authorList>
            <person name="Allen E.E."/>
            <person name="Tyson G.W."/>
            <person name="Whitaker R.J."/>
            <person name="Detter J.C."/>
            <person name="Richardson P.M."/>
            <person name="Banfield J.F."/>
        </authorList>
    </citation>
    <scope>NUCLEOTIDE SEQUENCE [LARGE SCALE GENOMIC DNA]</scope>
    <source>
        <strain evidence="2">fer1</strain>
    </source>
</reference>
<keyword evidence="2" id="KW-1185">Reference proteome</keyword>
<dbReference type="RefSeq" id="WP_009886476.1">
    <property type="nucleotide sequence ID" value="NC_021592.1"/>
</dbReference>
<name>S0AQS8_FERAC</name>
<protein>
    <submittedName>
        <fullName evidence="1">Uncharacterized protein</fullName>
    </submittedName>
</protein>
<dbReference type="GeneID" id="16024602"/>
<dbReference type="AlphaFoldDB" id="S0AQS8"/>
<proteinExistence type="predicted"/>
<gene>
    <name evidence="1" type="ORF">FACI_IFERC00001G0450</name>
</gene>
<evidence type="ECO:0000313" key="2">
    <source>
        <dbReference type="Proteomes" id="UP000014660"/>
    </source>
</evidence>
<dbReference type="Proteomes" id="UP000014660">
    <property type="component" value="Chromosome"/>
</dbReference>
<organism evidence="1 2">
    <name type="scientific">Ferroplasma acidarmanus Fer1</name>
    <dbReference type="NCBI Taxonomy" id="333146"/>
    <lineage>
        <taxon>Archaea</taxon>
        <taxon>Methanobacteriati</taxon>
        <taxon>Thermoplasmatota</taxon>
        <taxon>Thermoplasmata</taxon>
        <taxon>Thermoplasmatales</taxon>
        <taxon>Ferroplasmaceae</taxon>
        <taxon>Ferroplasma</taxon>
    </lineage>
</organism>